<dbReference type="InterPro" id="IPR000408">
    <property type="entry name" value="Reg_chr_condens"/>
</dbReference>
<feature type="repeat" description="RCC1" evidence="2">
    <location>
        <begin position="343"/>
        <end position="411"/>
    </location>
</feature>
<accession>A0AA85JD83</accession>
<reference evidence="5 6" key="2">
    <citation type="submission" date="2023-11" db="UniProtKB">
        <authorList>
            <consortium name="WormBaseParasite"/>
        </authorList>
    </citation>
    <scope>IDENTIFICATION</scope>
</reference>
<dbReference type="WBParaSite" id="TREG1_15130.2">
    <property type="protein sequence ID" value="TREG1_15130.2"/>
    <property type="gene ID" value="TREG1_15130"/>
</dbReference>
<feature type="repeat" description="RCC1" evidence="2">
    <location>
        <begin position="273"/>
        <end position="342"/>
    </location>
</feature>
<reference evidence="4" key="1">
    <citation type="submission" date="2022-06" db="EMBL/GenBank/DDBJ databases">
        <authorList>
            <person name="Berger JAMES D."/>
            <person name="Berger JAMES D."/>
        </authorList>
    </citation>
    <scope>NUCLEOTIDE SEQUENCE [LARGE SCALE GENOMIC DNA]</scope>
</reference>
<protein>
    <recommendedName>
        <fullName evidence="3">RCC1-like domain-containing protein</fullName>
    </recommendedName>
</protein>
<dbReference type="PROSITE" id="PS50012">
    <property type="entry name" value="RCC1_3"/>
    <property type="match status" value="5"/>
</dbReference>
<evidence type="ECO:0000313" key="6">
    <source>
        <dbReference type="WBParaSite" id="TREG1_15130.2"/>
    </source>
</evidence>
<dbReference type="Pfam" id="PF25390">
    <property type="entry name" value="WD40_RLD"/>
    <property type="match status" value="1"/>
</dbReference>
<dbReference type="Proteomes" id="UP000050795">
    <property type="component" value="Unassembled WGS sequence"/>
</dbReference>
<dbReference type="SUPFAM" id="SSF50985">
    <property type="entry name" value="RCC1/BLIP-II"/>
    <property type="match status" value="1"/>
</dbReference>
<dbReference type="InterPro" id="IPR009091">
    <property type="entry name" value="RCC1/BLIP-II"/>
</dbReference>
<dbReference type="InterPro" id="IPR051210">
    <property type="entry name" value="Ub_ligase/GEF_domain"/>
</dbReference>
<dbReference type="WBParaSite" id="TREG1_15130.1">
    <property type="protein sequence ID" value="TREG1_15130.1"/>
    <property type="gene ID" value="TREG1_15130"/>
</dbReference>
<evidence type="ECO:0000259" key="3">
    <source>
        <dbReference type="Pfam" id="PF25390"/>
    </source>
</evidence>
<feature type="domain" description="RCC1-like" evidence="3">
    <location>
        <begin position="1"/>
        <end position="407"/>
    </location>
</feature>
<dbReference type="PANTHER" id="PTHR22870">
    <property type="entry name" value="REGULATOR OF CHROMOSOME CONDENSATION"/>
    <property type="match status" value="1"/>
</dbReference>
<feature type="repeat" description="RCC1" evidence="2">
    <location>
        <begin position="1"/>
        <end position="48"/>
    </location>
</feature>
<dbReference type="InterPro" id="IPR058923">
    <property type="entry name" value="RCC1-like_dom"/>
</dbReference>
<dbReference type="PANTHER" id="PTHR22870:SF466">
    <property type="entry name" value="ANKYRIN REPEAT-CONTAINING PROTEIN"/>
    <property type="match status" value="1"/>
</dbReference>
<name>A0AA85JD83_TRIRE</name>
<organism evidence="4 6">
    <name type="scientific">Trichobilharzia regenti</name>
    <name type="common">Nasal bird schistosome</name>
    <dbReference type="NCBI Taxonomy" id="157069"/>
    <lineage>
        <taxon>Eukaryota</taxon>
        <taxon>Metazoa</taxon>
        <taxon>Spiralia</taxon>
        <taxon>Lophotrochozoa</taxon>
        <taxon>Platyhelminthes</taxon>
        <taxon>Trematoda</taxon>
        <taxon>Digenea</taxon>
        <taxon>Strigeidida</taxon>
        <taxon>Schistosomatoidea</taxon>
        <taxon>Schistosomatidae</taxon>
        <taxon>Trichobilharzia</taxon>
    </lineage>
</organism>
<keyword evidence="1" id="KW-0677">Repeat</keyword>
<proteinExistence type="predicted"/>
<dbReference type="PROSITE" id="PS00626">
    <property type="entry name" value="RCC1_2"/>
    <property type="match status" value="1"/>
</dbReference>
<feature type="repeat" description="RCC1" evidence="2">
    <location>
        <begin position="147"/>
        <end position="211"/>
    </location>
</feature>
<dbReference type="PRINTS" id="PR00633">
    <property type="entry name" value="RCCNDNSATION"/>
</dbReference>
<dbReference type="Gene3D" id="2.130.10.30">
    <property type="entry name" value="Regulator of chromosome condensation 1/beta-lactamase-inhibitor protein II"/>
    <property type="match status" value="2"/>
</dbReference>
<evidence type="ECO:0000313" key="4">
    <source>
        <dbReference type="Proteomes" id="UP000050795"/>
    </source>
</evidence>
<evidence type="ECO:0000313" key="5">
    <source>
        <dbReference type="WBParaSite" id="TREG1_15130.1"/>
    </source>
</evidence>
<evidence type="ECO:0000256" key="2">
    <source>
        <dbReference type="PROSITE-ProRule" id="PRU00235"/>
    </source>
</evidence>
<dbReference type="AlphaFoldDB" id="A0AA85JD83"/>
<evidence type="ECO:0000256" key="1">
    <source>
        <dbReference type="ARBA" id="ARBA00022737"/>
    </source>
</evidence>
<feature type="repeat" description="RCC1" evidence="2">
    <location>
        <begin position="98"/>
        <end position="146"/>
    </location>
</feature>
<sequence length="412" mass="45655">MFTWGANSHGQLGTGNDKDVYEPRIINFSDPVTLVAGGGGHSLIVNDNMIMTSGLSPSDQMGRSDNCYFFKPTSFSFRRTVKLLTCGWDFSVAVLDDGSVFTWGSNAYGQLSREGIKSSTAPIRVDIEPVRSISAGLRHVICVTVSGKVMGWGSNRRKQLFPDKTLVKTDQHIGSSEIYYHPIQLNSVLGDENDFVDCAAGAYHSMVKTKTNCLALWGDTRFFQLRSRARNYSSNIKMVNSSIIWYDSELFDGGEIEQLVCGWSHVLARTSVGDVYSWGRSDFGQLGRLAEVPKVDEGSASEIFPSFDGNPVKIYFDSKNDHRVIIKNIACGSEHSLAVDSNGKLWVWGWDEHGMCGVGENSSQVEKHKTQHTGVPFISQPYLLKLESFGRDYKVKHIACGYGHSMAYMEST</sequence>
<keyword evidence="4" id="KW-1185">Reference proteome</keyword>